<dbReference type="Pfam" id="PF00378">
    <property type="entry name" value="ECH_1"/>
    <property type="match status" value="1"/>
</dbReference>
<dbReference type="RefSeq" id="WP_182540733.1">
    <property type="nucleotide sequence ID" value="NZ_JACGXA010000001.1"/>
</dbReference>
<dbReference type="EMBL" id="JACGXA010000001">
    <property type="protein sequence ID" value="MBA8804888.1"/>
    <property type="molecule type" value="Genomic_DNA"/>
</dbReference>
<comment type="caution">
    <text evidence="2">The sequence shown here is derived from an EMBL/GenBank/DDBJ whole genome shotgun (WGS) entry which is preliminary data.</text>
</comment>
<dbReference type="Gene3D" id="3.90.226.10">
    <property type="entry name" value="2-enoyl-CoA Hydratase, Chain A, domain 1"/>
    <property type="match status" value="1"/>
</dbReference>
<dbReference type="AlphaFoldDB" id="A0A7W3J240"/>
<keyword evidence="2" id="KW-0456">Lyase</keyword>
<dbReference type="CDD" id="cd06558">
    <property type="entry name" value="crotonase-like"/>
    <property type="match status" value="1"/>
</dbReference>
<organism evidence="2 3">
    <name type="scientific">Nocardioides ginsengisegetis</name>
    <dbReference type="NCBI Taxonomy" id="661491"/>
    <lineage>
        <taxon>Bacteria</taxon>
        <taxon>Bacillati</taxon>
        <taxon>Actinomycetota</taxon>
        <taxon>Actinomycetes</taxon>
        <taxon>Propionibacteriales</taxon>
        <taxon>Nocardioidaceae</taxon>
        <taxon>Nocardioides</taxon>
    </lineage>
</organism>
<dbReference type="InterPro" id="IPR001753">
    <property type="entry name" value="Enoyl-CoA_hydra/iso"/>
</dbReference>
<dbReference type="GO" id="GO:0004300">
    <property type="term" value="F:enoyl-CoA hydratase activity"/>
    <property type="evidence" value="ECO:0007669"/>
    <property type="project" value="UniProtKB-EC"/>
</dbReference>
<dbReference type="SUPFAM" id="SSF52096">
    <property type="entry name" value="ClpP/crotonase"/>
    <property type="match status" value="1"/>
</dbReference>
<name>A0A7W3J240_9ACTN</name>
<dbReference type="PANTHER" id="PTHR43802:SF1">
    <property type="entry name" value="IP11341P-RELATED"/>
    <property type="match status" value="1"/>
</dbReference>
<protein>
    <submittedName>
        <fullName evidence="2">Enoyl-CoA hydratase</fullName>
        <ecNumber evidence="2">4.2.1.17</ecNumber>
    </submittedName>
</protein>
<comment type="similarity">
    <text evidence="1">Belongs to the enoyl-CoA hydratase/isomerase family.</text>
</comment>
<dbReference type="EC" id="4.2.1.17" evidence="2"/>
<reference evidence="2 3" key="1">
    <citation type="submission" date="2020-07" db="EMBL/GenBank/DDBJ databases">
        <title>Sequencing the genomes of 1000 actinobacteria strains.</title>
        <authorList>
            <person name="Klenk H.-P."/>
        </authorList>
    </citation>
    <scope>NUCLEOTIDE SEQUENCE [LARGE SCALE GENOMIC DNA]</scope>
    <source>
        <strain evidence="2 3">DSM 21349</strain>
    </source>
</reference>
<dbReference type="InterPro" id="IPR029045">
    <property type="entry name" value="ClpP/crotonase-like_dom_sf"/>
</dbReference>
<accession>A0A7W3J240</accession>
<evidence type="ECO:0000313" key="3">
    <source>
        <dbReference type="Proteomes" id="UP000580910"/>
    </source>
</evidence>
<evidence type="ECO:0000256" key="1">
    <source>
        <dbReference type="ARBA" id="ARBA00005254"/>
    </source>
</evidence>
<keyword evidence="3" id="KW-1185">Reference proteome</keyword>
<proteinExistence type="inferred from homology"/>
<gene>
    <name evidence="2" type="ORF">FB382_003179</name>
</gene>
<dbReference type="PANTHER" id="PTHR43802">
    <property type="entry name" value="ENOYL-COA HYDRATASE"/>
    <property type="match status" value="1"/>
</dbReference>
<evidence type="ECO:0000313" key="2">
    <source>
        <dbReference type="EMBL" id="MBA8804888.1"/>
    </source>
</evidence>
<dbReference type="Proteomes" id="UP000580910">
    <property type="component" value="Unassembled WGS sequence"/>
</dbReference>
<sequence>MTGDFLTSEDSGRVRLLTINRPEAKNAMHAPLRGALVQAMVAAELDDTIGSVVLTAVDPVFSAGVDFKIHDNPPAAEAQFLASPARAIRSMRTPVVCAVNGACISGALEVALSCSFIIASGKARFADTHTRLGVVATWGLTALLPRAVGVRIARELSLTGRFVDAEEALRIGLVNQVVAHDQLVSYAMKLAHEIPFNDASRDLMDLYARGENLSLAAALDLETSSSLRRKVDLEAFSKAGRQFSSD</sequence>